<evidence type="ECO:0000256" key="1">
    <source>
        <dbReference type="ARBA" id="ARBA00001961"/>
    </source>
</evidence>
<comment type="cofactor">
    <cofactor evidence="1">
        <name>L-ascorbate</name>
        <dbReference type="ChEBI" id="CHEBI:38290"/>
    </cofactor>
</comment>
<comment type="similarity">
    <text evidence="2 7">Belongs to the iron/ascorbate-dependent oxidoreductase family.</text>
</comment>
<dbReference type="SUPFAM" id="SSF51197">
    <property type="entry name" value="Clavaminate synthase-like"/>
    <property type="match status" value="1"/>
</dbReference>
<dbReference type="EMBL" id="QPKB01000006">
    <property type="protein sequence ID" value="RWR86526.1"/>
    <property type="molecule type" value="Genomic_DNA"/>
</dbReference>
<organism evidence="9 10">
    <name type="scientific">Cinnamomum micranthum f. kanehirae</name>
    <dbReference type="NCBI Taxonomy" id="337451"/>
    <lineage>
        <taxon>Eukaryota</taxon>
        <taxon>Viridiplantae</taxon>
        <taxon>Streptophyta</taxon>
        <taxon>Embryophyta</taxon>
        <taxon>Tracheophyta</taxon>
        <taxon>Spermatophyta</taxon>
        <taxon>Magnoliopsida</taxon>
        <taxon>Magnoliidae</taxon>
        <taxon>Laurales</taxon>
        <taxon>Lauraceae</taxon>
        <taxon>Cinnamomum</taxon>
    </lineage>
</organism>
<evidence type="ECO:0000313" key="9">
    <source>
        <dbReference type="EMBL" id="RWR86526.1"/>
    </source>
</evidence>
<keyword evidence="4" id="KW-0223">Dioxygenase</keyword>
<name>A0A443P723_9MAGN</name>
<proteinExistence type="inferred from homology"/>
<dbReference type="STRING" id="337451.A0A443P723"/>
<dbReference type="InterPro" id="IPR027443">
    <property type="entry name" value="IPNS-like_sf"/>
</dbReference>
<keyword evidence="5 7" id="KW-0560">Oxidoreductase</keyword>
<evidence type="ECO:0000256" key="7">
    <source>
        <dbReference type="RuleBase" id="RU003682"/>
    </source>
</evidence>
<dbReference type="AlphaFoldDB" id="A0A443P723"/>
<dbReference type="InterPro" id="IPR044861">
    <property type="entry name" value="IPNS-like_FE2OG_OXY"/>
</dbReference>
<dbReference type="GO" id="GO:0002229">
    <property type="term" value="P:defense response to oomycetes"/>
    <property type="evidence" value="ECO:0007669"/>
    <property type="project" value="UniProtKB-ARBA"/>
</dbReference>
<dbReference type="FunFam" id="2.60.120.330:FF:000007">
    <property type="entry name" value="Protein DMR6-like oxygenase 2"/>
    <property type="match status" value="1"/>
</dbReference>
<evidence type="ECO:0000256" key="3">
    <source>
        <dbReference type="ARBA" id="ARBA00022723"/>
    </source>
</evidence>
<dbReference type="OrthoDB" id="288590at2759"/>
<gene>
    <name evidence="9" type="ORF">CKAN_01542600</name>
</gene>
<dbReference type="InterPro" id="IPR050295">
    <property type="entry name" value="Plant_2OG-oxidoreductases"/>
</dbReference>
<dbReference type="PROSITE" id="PS51471">
    <property type="entry name" value="FE2OG_OXY"/>
    <property type="match status" value="1"/>
</dbReference>
<evidence type="ECO:0000256" key="2">
    <source>
        <dbReference type="ARBA" id="ARBA00008056"/>
    </source>
</evidence>
<dbReference type="PANTHER" id="PTHR47991">
    <property type="entry name" value="OXOGLUTARATE/IRON-DEPENDENT DIOXYGENASE"/>
    <property type="match status" value="1"/>
</dbReference>
<evidence type="ECO:0000313" key="10">
    <source>
        <dbReference type="Proteomes" id="UP000283530"/>
    </source>
</evidence>
<evidence type="ECO:0000256" key="4">
    <source>
        <dbReference type="ARBA" id="ARBA00022964"/>
    </source>
</evidence>
<reference evidence="9 10" key="1">
    <citation type="journal article" date="2019" name="Nat. Plants">
        <title>Stout camphor tree genome fills gaps in understanding of flowering plant genome evolution.</title>
        <authorList>
            <person name="Chaw S.M."/>
            <person name="Liu Y.C."/>
            <person name="Wu Y.W."/>
            <person name="Wang H.Y."/>
            <person name="Lin C.I."/>
            <person name="Wu C.S."/>
            <person name="Ke H.M."/>
            <person name="Chang L.Y."/>
            <person name="Hsu C.Y."/>
            <person name="Yang H.T."/>
            <person name="Sudianto E."/>
            <person name="Hsu M.H."/>
            <person name="Wu K.P."/>
            <person name="Wang L.N."/>
            <person name="Leebens-Mack J.H."/>
            <person name="Tsai I.J."/>
        </authorList>
    </citation>
    <scope>NUCLEOTIDE SEQUENCE [LARGE SCALE GENOMIC DNA]</scope>
    <source>
        <strain evidence="10">cv. Chaw 1501</strain>
        <tissue evidence="9">Young leaves</tissue>
    </source>
</reference>
<dbReference type="GO" id="GO:0051213">
    <property type="term" value="F:dioxygenase activity"/>
    <property type="evidence" value="ECO:0007669"/>
    <property type="project" value="UniProtKB-KW"/>
</dbReference>
<keyword evidence="6 7" id="KW-0408">Iron</keyword>
<dbReference type="Gene3D" id="2.60.120.330">
    <property type="entry name" value="B-lactam Antibiotic, Isopenicillin N Synthase, Chain"/>
    <property type="match status" value="1"/>
</dbReference>
<dbReference type="Pfam" id="PF03171">
    <property type="entry name" value="2OG-FeII_Oxy"/>
    <property type="match status" value="1"/>
</dbReference>
<keyword evidence="10" id="KW-1185">Reference proteome</keyword>
<accession>A0A443P723</accession>
<feature type="domain" description="Fe2OG dioxygenase" evidence="8">
    <location>
        <begin position="195"/>
        <end position="294"/>
    </location>
</feature>
<evidence type="ECO:0000256" key="5">
    <source>
        <dbReference type="ARBA" id="ARBA00023002"/>
    </source>
</evidence>
<protein>
    <submittedName>
        <fullName evidence="9">Protein DMR6-LIKE OXYGENASE 2</fullName>
    </submittedName>
</protein>
<dbReference type="Pfam" id="PF14226">
    <property type="entry name" value="DIOX_N"/>
    <property type="match status" value="1"/>
</dbReference>
<evidence type="ECO:0000256" key="6">
    <source>
        <dbReference type="ARBA" id="ARBA00023004"/>
    </source>
</evidence>
<evidence type="ECO:0000259" key="8">
    <source>
        <dbReference type="PROSITE" id="PS51471"/>
    </source>
</evidence>
<sequence>MAMAKPLLTAQLSKSGYVPPHYIRPISDRPTLLAADPSDPSIPLIDFEGFDGPDRPKVIKEIGLACQTDGFFQVKNHGIPKSVIEDMVCVAREFFKLPESERLKNYSDDPAKSTRLSTSFNIKKEKVSNWRDYLRLHCYPLEDFVPEWPSNPPAFKDSVSKYCTRARNLALKLLQAISESLGLDKDYIAEALGKQGQHMAINYYPQCPQPELTYGLPAHTDPNALTVLLQDEVPGLQVMRNGRWVAVNPIPDTFVVNIGDQIQVLSNGLYKSVLHRAVVNNKVERISIPTFYCPSQDAVIAPAEELIDKQHPAVYRNFTYGEYYQSFWDQGLHKENCLELFSVRE</sequence>
<dbReference type="InterPro" id="IPR026992">
    <property type="entry name" value="DIOX_N"/>
</dbReference>
<dbReference type="Proteomes" id="UP000283530">
    <property type="component" value="Unassembled WGS sequence"/>
</dbReference>
<dbReference type="PRINTS" id="PR00682">
    <property type="entry name" value="IPNSYNTHASE"/>
</dbReference>
<dbReference type="InterPro" id="IPR005123">
    <property type="entry name" value="Oxoglu/Fe-dep_dioxygenase_dom"/>
</dbReference>
<dbReference type="GO" id="GO:0046872">
    <property type="term" value="F:metal ion binding"/>
    <property type="evidence" value="ECO:0007669"/>
    <property type="project" value="UniProtKB-KW"/>
</dbReference>
<keyword evidence="3 7" id="KW-0479">Metal-binding</keyword>
<comment type="caution">
    <text evidence="9">The sequence shown here is derived from an EMBL/GenBank/DDBJ whole genome shotgun (WGS) entry which is preliminary data.</text>
</comment>